<feature type="binding site" evidence="8">
    <location>
        <begin position="8"/>
        <end position="10"/>
    </location>
    <ligand>
        <name>GTP</name>
        <dbReference type="ChEBI" id="CHEBI:37565"/>
    </ligand>
</feature>
<feature type="binding site" evidence="8">
    <location>
        <position position="20"/>
    </location>
    <ligand>
        <name>GTP</name>
        <dbReference type="ChEBI" id="CHEBI:37565"/>
    </ligand>
</feature>
<dbReference type="InterPro" id="IPR013482">
    <property type="entry name" value="Molybde_CF_guanTrfase"/>
</dbReference>
<dbReference type="GO" id="GO:0005737">
    <property type="term" value="C:cytoplasm"/>
    <property type="evidence" value="ECO:0007669"/>
    <property type="project" value="UniProtKB-SubCell"/>
</dbReference>
<dbReference type="CDD" id="cd02503">
    <property type="entry name" value="MobA"/>
    <property type="match status" value="1"/>
</dbReference>
<comment type="similarity">
    <text evidence="8">Belongs to the MobA family.</text>
</comment>
<evidence type="ECO:0000259" key="9">
    <source>
        <dbReference type="Pfam" id="PF12804"/>
    </source>
</evidence>
<evidence type="ECO:0000256" key="5">
    <source>
        <dbReference type="ARBA" id="ARBA00022842"/>
    </source>
</evidence>
<keyword evidence="10" id="KW-0548">Nucleotidyltransferase</keyword>
<evidence type="ECO:0000256" key="8">
    <source>
        <dbReference type="HAMAP-Rule" id="MF_00316"/>
    </source>
</evidence>
<dbReference type="HAMAP" id="MF_00316">
    <property type="entry name" value="MobA"/>
    <property type="match status" value="1"/>
</dbReference>
<keyword evidence="1 8" id="KW-0963">Cytoplasm</keyword>
<dbReference type="Proteomes" id="UP000189933">
    <property type="component" value="Unassembled WGS sequence"/>
</dbReference>
<reference evidence="11" key="1">
    <citation type="submission" date="2017-02" db="EMBL/GenBank/DDBJ databases">
        <authorList>
            <person name="Varghese N."/>
            <person name="Submissions S."/>
        </authorList>
    </citation>
    <scope>NUCLEOTIDE SEQUENCE [LARGE SCALE GENOMIC DNA]</scope>
    <source>
        <strain evidence="11">DSM 16521</strain>
    </source>
</reference>
<dbReference type="InterPro" id="IPR029044">
    <property type="entry name" value="Nucleotide-diphossugar_trans"/>
</dbReference>
<evidence type="ECO:0000256" key="1">
    <source>
        <dbReference type="ARBA" id="ARBA00022490"/>
    </source>
</evidence>
<evidence type="ECO:0000256" key="3">
    <source>
        <dbReference type="ARBA" id="ARBA00022723"/>
    </source>
</evidence>
<name>A0A1T4R0E2_9FIRM</name>
<organism evidence="10 11">
    <name type="scientific">Carboxydocella sporoproducens DSM 16521</name>
    <dbReference type="NCBI Taxonomy" id="1121270"/>
    <lineage>
        <taxon>Bacteria</taxon>
        <taxon>Bacillati</taxon>
        <taxon>Bacillota</taxon>
        <taxon>Clostridia</taxon>
        <taxon>Eubacteriales</taxon>
        <taxon>Clostridiales Family XVI. Incertae Sedis</taxon>
        <taxon>Carboxydocella</taxon>
    </lineage>
</organism>
<feature type="domain" description="MobA-like NTP transferase" evidence="9">
    <location>
        <begin position="5"/>
        <end position="154"/>
    </location>
</feature>
<evidence type="ECO:0000313" key="10">
    <source>
        <dbReference type="EMBL" id="SKA09375.1"/>
    </source>
</evidence>
<dbReference type="SUPFAM" id="SSF53448">
    <property type="entry name" value="Nucleotide-diphospho-sugar transferases"/>
    <property type="match status" value="1"/>
</dbReference>
<comment type="caution">
    <text evidence="8">Lacks conserved residue(s) required for the propagation of feature annotation.</text>
</comment>
<keyword evidence="3 8" id="KW-0479">Metal-binding</keyword>
<evidence type="ECO:0000313" key="11">
    <source>
        <dbReference type="Proteomes" id="UP000189933"/>
    </source>
</evidence>
<dbReference type="EC" id="2.7.7.77" evidence="8"/>
<dbReference type="RefSeq" id="WP_078665910.1">
    <property type="nucleotide sequence ID" value="NZ_FUXM01000023.1"/>
</dbReference>
<comment type="function">
    <text evidence="8">Transfers a GMP moiety from GTP to Mo-molybdopterin (Mo-MPT) cofactor (Moco or molybdenum cofactor) to form Mo-molybdopterin guanine dinucleotide (Mo-MGD) cofactor.</text>
</comment>
<evidence type="ECO:0000256" key="2">
    <source>
        <dbReference type="ARBA" id="ARBA00022679"/>
    </source>
</evidence>
<sequence>MQVNGIILAGGRSSRMGRNKALLPLQGKVFLERIRQAMLPVVKDIILVSNEPECYPDWQGLLVTDIIPRRGPLSGIHAGLTVSDCHYNLVVACDMPFVSTEHLKRLRKEAEGYDVVVPQHGDYLQPLFAVYSRNCIAAIEDCLLRDIRKIIAFYPQVRVKFLPVERLGDPAEMEQVFFNVNTPADWQQARQLAGEIEEEKRHE</sequence>
<dbReference type="GO" id="GO:0005525">
    <property type="term" value="F:GTP binding"/>
    <property type="evidence" value="ECO:0007669"/>
    <property type="project" value="UniProtKB-UniRule"/>
</dbReference>
<feature type="binding site" evidence="8">
    <location>
        <position position="65"/>
    </location>
    <ligand>
        <name>GTP</name>
        <dbReference type="ChEBI" id="CHEBI:37565"/>
    </ligand>
</feature>
<dbReference type="GO" id="GO:1902758">
    <property type="term" value="P:bis(molybdopterin guanine dinucleotide)molybdenum biosynthetic process"/>
    <property type="evidence" value="ECO:0007669"/>
    <property type="project" value="TreeGrafter"/>
</dbReference>
<feature type="binding site" evidence="8">
    <location>
        <position position="94"/>
    </location>
    <ligand>
        <name>Mg(2+)</name>
        <dbReference type="ChEBI" id="CHEBI:18420"/>
    </ligand>
</feature>
<dbReference type="PANTHER" id="PTHR19136">
    <property type="entry name" value="MOLYBDENUM COFACTOR GUANYLYLTRANSFERASE"/>
    <property type="match status" value="1"/>
</dbReference>
<protein>
    <recommendedName>
        <fullName evidence="8">Probable molybdenum cofactor guanylyltransferase</fullName>
        <shortName evidence="8">MoCo guanylyltransferase</shortName>
        <ecNumber evidence="8">2.7.7.77</ecNumber>
    </recommendedName>
    <alternativeName>
        <fullName evidence="8">GTP:molybdopterin guanylyltransferase</fullName>
    </alternativeName>
    <alternativeName>
        <fullName evidence="8">Mo-MPT guanylyltransferase</fullName>
    </alternativeName>
    <alternativeName>
        <fullName evidence="8">Molybdopterin guanylyltransferase</fullName>
    </alternativeName>
    <alternativeName>
        <fullName evidence="8">Molybdopterin-guanine dinucleotide synthase</fullName>
        <shortName evidence="8">MGD synthase</shortName>
    </alternativeName>
</protein>
<keyword evidence="4 8" id="KW-0547">Nucleotide-binding</keyword>
<dbReference type="OrthoDB" id="9788394at2"/>
<keyword evidence="7 8" id="KW-0501">Molybdenum cofactor biosynthesis</keyword>
<evidence type="ECO:0000256" key="4">
    <source>
        <dbReference type="ARBA" id="ARBA00022741"/>
    </source>
</evidence>
<dbReference type="InterPro" id="IPR025877">
    <property type="entry name" value="MobA-like_NTP_Trfase"/>
</dbReference>
<accession>A0A1T4R0E2</accession>
<comment type="subcellular location">
    <subcellularLocation>
        <location evidence="8">Cytoplasm</location>
    </subcellularLocation>
</comment>
<comment type="catalytic activity">
    <reaction evidence="8">
        <text>Mo-molybdopterin + GTP + H(+) = Mo-molybdopterin guanine dinucleotide + diphosphate</text>
        <dbReference type="Rhea" id="RHEA:34243"/>
        <dbReference type="ChEBI" id="CHEBI:15378"/>
        <dbReference type="ChEBI" id="CHEBI:33019"/>
        <dbReference type="ChEBI" id="CHEBI:37565"/>
        <dbReference type="ChEBI" id="CHEBI:71302"/>
        <dbReference type="ChEBI" id="CHEBI:71310"/>
        <dbReference type="EC" id="2.7.7.77"/>
    </reaction>
</comment>
<keyword evidence="6 8" id="KW-0342">GTP-binding</keyword>
<dbReference type="Pfam" id="PF12804">
    <property type="entry name" value="NTP_transf_3"/>
    <property type="match status" value="1"/>
</dbReference>
<proteinExistence type="inferred from homology"/>
<keyword evidence="11" id="KW-1185">Reference proteome</keyword>
<dbReference type="EMBL" id="FUXM01000023">
    <property type="protein sequence ID" value="SKA09375.1"/>
    <property type="molecule type" value="Genomic_DNA"/>
</dbReference>
<dbReference type="GO" id="GO:0061603">
    <property type="term" value="F:molybdenum cofactor guanylyltransferase activity"/>
    <property type="evidence" value="ECO:0007669"/>
    <property type="project" value="UniProtKB-EC"/>
</dbReference>
<comment type="cofactor">
    <cofactor evidence="8">
        <name>Mg(2+)</name>
        <dbReference type="ChEBI" id="CHEBI:18420"/>
    </cofactor>
</comment>
<dbReference type="AlphaFoldDB" id="A0A1T4R0E2"/>
<comment type="domain">
    <text evidence="8">The N-terminal domain determines nucleotide recognition and specific binding, while the C-terminal domain determines the specific binding to the target protein.</text>
</comment>
<gene>
    <name evidence="8" type="primary">mobA</name>
    <name evidence="10" type="ORF">SAMN02745885_01877</name>
</gene>
<dbReference type="PANTHER" id="PTHR19136:SF81">
    <property type="entry name" value="MOLYBDENUM COFACTOR GUANYLYLTRANSFERASE"/>
    <property type="match status" value="1"/>
</dbReference>
<keyword evidence="5 8" id="KW-0460">Magnesium</keyword>
<evidence type="ECO:0000256" key="6">
    <source>
        <dbReference type="ARBA" id="ARBA00023134"/>
    </source>
</evidence>
<dbReference type="Gene3D" id="3.90.550.10">
    <property type="entry name" value="Spore Coat Polysaccharide Biosynthesis Protein SpsA, Chain A"/>
    <property type="match status" value="1"/>
</dbReference>
<dbReference type="GO" id="GO:0046872">
    <property type="term" value="F:metal ion binding"/>
    <property type="evidence" value="ECO:0007669"/>
    <property type="project" value="UniProtKB-KW"/>
</dbReference>
<evidence type="ECO:0000256" key="7">
    <source>
        <dbReference type="ARBA" id="ARBA00023150"/>
    </source>
</evidence>
<keyword evidence="2 8" id="KW-0808">Transferase</keyword>
<feature type="binding site" evidence="8">
    <location>
        <position position="94"/>
    </location>
    <ligand>
        <name>GTP</name>
        <dbReference type="ChEBI" id="CHEBI:37565"/>
    </ligand>
</feature>